<proteinExistence type="predicted"/>
<evidence type="ECO:0000256" key="1">
    <source>
        <dbReference type="SAM" id="Phobius"/>
    </source>
</evidence>
<accession>A0A562HV55</accession>
<reference evidence="2 3" key="1">
    <citation type="submission" date="2019-07" db="EMBL/GenBank/DDBJ databases">
        <title>R&amp;d 2014.</title>
        <authorList>
            <person name="Klenk H.-P."/>
        </authorList>
    </citation>
    <scope>NUCLEOTIDE SEQUENCE [LARGE SCALE GENOMIC DNA]</scope>
    <source>
        <strain evidence="2 3">DSM 43868</strain>
    </source>
</reference>
<keyword evidence="1" id="KW-0812">Transmembrane</keyword>
<name>A0A562HV55_MICOL</name>
<evidence type="ECO:0000313" key="3">
    <source>
        <dbReference type="Proteomes" id="UP000319825"/>
    </source>
</evidence>
<feature type="transmembrane region" description="Helical" evidence="1">
    <location>
        <begin position="22"/>
        <end position="38"/>
    </location>
</feature>
<gene>
    <name evidence="2" type="ORF">JD77_06346</name>
</gene>
<comment type="caution">
    <text evidence="2">The sequence shown here is derived from an EMBL/GenBank/DDBJ whole genome shotgun (WGS) entry which is preliminary data.</text>
</comment>
<keyword evidence="3" id="KW-1185">Reference proteome</keyword>
<protein>
    <submittedName>
        <fullName evidence="2">Uncharacterized protein</fullName>
    </submittedName>
</protein>
<keyword evidence="1" id="KW-0472">Membrane</keyword>
<evidence type="ECO:0000313" key="2">
    <source>
        <dbReference type="EMBL" id="TWH62295.1"/>
    </source>
</evidence>
<sequence length="89" mass="9547">MNAVVGCTAPEKWWADQRAKRRTVVLVIVLVFFTWLTGVEQLNVLEAAGLVAVIGIAAGMVIDRVIDGNRSSGEDLATLLRLVDGPGRS</sequence>
<feature type="transmembrane region" description="Helical" evidence="1">
    <location>
        <begin position="44"/>
        <end position="62"/>
    </location>
</feature>
<dbReference type="AlphaFoldDB" id="A0A562HV55"/>
<organism evidence="2 3">
    <name type="scientific">Micromonospora olivasterospora</name>
    <dbReference type="NCBI Taxonomy" id="1880"/>
    <lineage>
        <taxon>Bacteria</taxon>
        <taxon>Bacillati</taxon>
        <taxon>Actinomycetota</taxon>
        <taxon>Actinomycetes</taxon>
        <taxon>Micromonosporales</taxon>
        <taxon>Micromonosporaceae</taxon>
        <taxon>Micromonospora</taxon>
    </lineage>
</organism>
<dbReference type="Proteomes" id="UP000319825">
    <property type="component" value="Unassembled WGS sequence"/>
</dbReference>
<dbReference type="EMBL" id="VLKE01000002">
    <property type="protein sequence ID" value="TWH62295.1"/>
    <property type="molecule type" value="Genomic_DNA"/>
</dbReference>
<keyword evidence="1" id="KW-1133">Transmembrane helix</keyword>
<dbReference type="RefSeq" id="WP_145777899.1">
    <property type="nucleotide sequence ID" value="NZ_BAAATQ010000102.1"/>
</dbReference>